<accession>A0ABU2XGI4</accession>
<keyword evidence="2" id="KW-1185">Reference proteome</keyword>
<evidence type="ECO:0008006" key="3">
    <source>
        <dbReference type="Google" id="ProtNLM"/>
    </source>
</evidence>
<reference evidence="1" key="1">
    <citation type="submission" date="2024-05" db="EMBL/GenBank/DDBJ databases">
        <title>30 novel species of actinomycetes from the DSMZ collection.</title>
        <authorList>
            <person name="Nouioui I."/>
        </authorList>
    </citation>
    <scope>NUCLEOTIDE SEQUENCE</scope>
    <source>
        <strain evidence="1">DSM 41529</strain>
    </source>
</reference>
<dbReference type="Proteomes" id="UP001180754">
    <property type="component" value="Unassembled WGS sequence"/>
</dbReference>
<protein>
    <recommendedName>
        <fullName evidence="3">WXG100 family type VII secretion target</fullName>
    </recommendedName>
</protein>
<organism evidence="1 2">
    <name type="scientific">Streptomyces lonegramiae</name>
    <dbReference type="NCBI Taxonomy" id="3075524"/>
    <lineage>
        <taxon>Bacteria</taxon>
        <taxon>Bacillati</taxon>
        <taxon>Actinomycetota</taxon>
        <taxon>Actinomycetes</taxon>
        <taxon>Kitasatosporales</taxon>
        <taxon>Streptomycetaceae</taxon>
        <taxon>Streptomyces</taxon>
    </lineage>
</organism>
<dbReference type="RefSeq" id="WP_311725528.1">
    <property type="nucleotide sequence ID" value="NZ_JAVRFD010000009.1"/>
</dbReference>
<gene>
    <name evidence="1" type="ORF">RND15_20440</name>
</gene>
<evidence type="ECO:0000313" key="1">
    <source>
        <dbReference type="EMBL" id="MDT0545059.1"/>
    </source>
</evidence>
<name>A0ABU2XGI4_9ACTN</name>
<proteinExistence type="predicted"/>
<sequence>MSYGYGGERYEADPARLIAMMDEIRAIAKQARELPSGFTSALQPTRRWYGIDDEVAEGYGPQYEKTVEGVSDTFFAISDAVIGVVEGRLQELQEVRGAESFALDSVDELRQAVNSVGGDGTQGGGGKH</sequence>
<evidence type="ECO:0000313" key="2">
    <source>
        <dbReference type="Proteomes" id="UP001180754"/>
    </source>
</evidence>
<comment type="caution">
    <text evidence="1">The sequence shown here is derived from an EMBL/GenBank/DDBJ whole genome shotgun (WGS) entry which is preliminary data.</text>
</comment>
<dbReference type="EMBL" id="JAVRFD010000009">
    <property type="protein sequence ID" value="MDT0545059.1"/>
    <property type="molecule type" value="Genomic_DNA"/>
</dbReference>